<evidence type="ECO:0000256" key="1">
    <source>
        <dbReference type="ARBA" id="ARBA00023015"/>
    </source>
</evidence>
<dbReference type="GO" id="GO:0000981">
    <property type="term" value="F:DNA-binding transcription factor activity, RNA polymerase II-specific"/>
    <property type="evidence" value="ECO:0007669"/>
    <property type="project" value="InterPro"/>
</dbReference>
<feature type="region of interest" description="Disordered" evidence="5">
    <location>
        <begin position="1"/>
        <end position="35"/>
    </location>
</feature>
<keyword evidence="8" id="KW-1185">Reference proteome</keyword>
<keyword evidence="2" id="KW-0238">DNA-binding</keyword>
<keyword evidence="4" id="KW-0539">Nucleus</keyword>
<feature type="region of interest" description="Disordered" evidence="5">
    <location>
        <begin position="147"/>
        <end position="166"/>
    </location>
</feature>
<dbReference type="CDD" id="cd00067">
    <property type="entry name" value="GAL4"/>
    <property type="match status" value="1"/>
</dbReference>
<evidence type="ECO:0000313" key="8">
    <source>
        <dbReference type="Proteomes" id="UP000266188"/>
    </source>
</evidence>
<dbReference type="EMBL" id="MVGC01000047">
    <property type="protein sequence ID" value="RJE25440.1"/>
    <property type="molecule type" value="Genomic_DNA"/>
</dbReference>
<organism evidence="7 8">
    <name type="scientific">Aspergillus sclerotialis</name>
    <dbReference type="NCBI Taxonomy" id="2070753"/>
    <lineage>
        <taxon>Eukaryota</taxon>
        <taxon>Fungi</taxon>
        <taxon>Dikarya</taxon>
        <taxon>Ascomycota</taxon>
        <taxon>Pezizomycotina</taxon>
        <taxon>Eurotiomycetes</taxon>
        <taxon>Eurotiomycetidae</taxon>
        <taxon>Eurotiales</taxon>
        <taxon>Aspergillaceae</taxon>
        <taxon>Aspergillus</taxon>
        <taxon>Aspergillus subgen. Polypaecilum</taxon>
    </lineage>
</organism>
<dbReference type="OrthoDB" id="4427833at2759"/>
<proteinExistence type="predicted"/>
<dbReference type="SUPFAM" id="SSF57701">
    <property type="entry name" value="Zn2/Cys6 DNA-binding domain"/>
    <property type="match status" value="1"/>
</dbReference>
<keyword evidence="1" id="KW-0805">Transcription regulation</keyword>
<dbReference type="GO" id="GO:0003677">
    <property type="term" value="F:DNA binding"/>
    <property type="evidence" value="ECO:0007669"/>
    <property type="project" value="UniProtKB-KW"/>
</dbReference>
<reference evidence="8" key="1">
    <citation type="submission" date="2017-02" db="EMBL/GenBank/DDBJ databases">
        <authorList>
            <person name="Tafer H."/>
            <person name="Lopandic K."/>
        </authorList>
    </citation>
    <scope>NUCLEOTIDE SEQUENCE [LARGE SCALE GENOMIC DNA]</scope>
    <source>
        <strain evidence="8">CBS 366.77</strain>
    </source>
</reference>
<dbReference type="InterPro" id="IPR001138">
    <property type="entry name" value="Zn2Cys6_DnaBD"/>
</dbReference>
<gene>
    <name evidence="7" type="ORF">PHISCL_02196</name>
</gene>
<feature type="domain" description="Zn(2)-C6 fungal-type" evidence="6">
    <location>
        <begin position="108"/>
        <end position="138"/>
    </location>
</feature>
<dbReference type="Pfam" id="PF00172">
    <property type="entry name" value="Zn_clus"/>
    <property type="match status" value="1"/>
</dbReference>
<dbReference type="Gene3D" id="4.10.240.10">
    <property type="entry name" value="Zn(2)-C6 fungal-type DNA-binding domain"/>
    <property type="match status" value="1"/>
</dbReference>
<protein>
    <recommendedName>
        <fullName evidence="6">Zn(2)-C6 fungal-type domain-containing protein</fullName>
    </recommendedName>
</protein>
<dbReference type="Proteomes" id="UP000266188">
    <property type="component" value="Unassembled WGS sequence"/>
</dbReference>
<evidence type="ECO:0000256" key="4">
    <source>
        <dbReference type="ARBA" id="ARBA00023242"/>
    </source>
</evidence>
<feature type="compositionally biased region" description="Low complexity" evidence="5">
    <location>
        <begin position="7"/>
        <end position="22"/>
    </location>
</feature>
<dbReference type="AlphaFoldDB" id="A0A3A2ZRV7"/>
<dbReference type="PROSITE" id="PS50048">
    <property type="entry name" value="ZN2_CY6_FUNGAL_2"/>
    <property type="match status" value="1"/>
</dbReference>
<evidence type="ECO:0000313" key="7">
    <source>
        <dbReference type="EMBL" id="RJE25440.1"/>
    </source>
</evidence>
<dbReference type="GO" id="GO:0008270">
    <property type="term" value="F:zinc ion binding"/>
    <property type="evidence" value="ECO:0007669"/>
    <property type="project" value="InterPro"/>
</dbReference>
<evidence type="ECO:0000256" key="2">
    <source>
        <dbReference type="ARBA" id="ARBA00023125"/>
    </source>
</evidence>
<keyword evidence="3" id="KW-0804">Transcription</keyword>
<name>A0A3A2ZRV7_9EURO</name>
<accession>A0A3A2ZRV7</accession>
<evidence type="ECO:0000259" key="6">
    <source>
        <dbReference type="PROSITE" id="PS50048"/>
    </source>
</evidence>
<comment type="caution">
    <text evidence="7">The sequence shown here is derived from an EMBL/GenBank/DDBJ whole genome shotgun (WGS) entry which is preliminary data.</text>
</comment>
<evidence type="ECO:0000256" key="3">
    <source>
        <dbReference type="ARBA" id="ARBA00023163"/>
    </source>
</evidence>
<sequence>MDTNQSTTAHTTAGPTATPNTPGDNSSASPMSKPGMRRWSALESLSQWFWSAWTINNSETHGSLVEAFDVVDNSYLFAPSADEEYGRCRVPAQEQYQVNPSDQHGHTECTMCRSHGIVCDRRRPRCSHCVEQQVLCFYVTSAPRKSRRTRSKSSHLALERAQMGAS</sequence>
<evidence type="ECO:0000256" key="5">
    <source>
        <dbReference type="SAM" id="MobiDB-lite"/>
    </source>
</evidence>
<dbReference type="InterPro" id="IPR036864">
    <property type="entry name" value="Zn2-C6_fun-type_DNA-bd_sf"/>
</dbReference>